<name>A0A816B612_9BILA</name>
<keyword evidence="3" id="KW-1185">Reference proteome</keyword>
<evidence type="ECO:0000313" key="3">
    <source>
        <dbReference type="Proteomes" id="UP000663832"/>
    </source>
</evidence>
<comment type="caution">
    <text evidence="2">The sequence shown here is derived from an EMBL/GenBank/DDBJ whole genome shotgun (WGS) entry which is preliminary data.</text>
</comment>
<evidence type="ECO:0000313" key="1">
    <source>
        <dbReference type="EMBL" id="CAF1373367.1"/>
    </source>
</evidence>
<dbReference type="EMBL" id="CAJNOI010001018">
    <property type="protein sequence ID" value="CAF1373367.1"/>
    <property type="molecule type" value="Genomic_DNA"/>
</dbReference>
<dbReference type="Proteomes" id="UP000663832">
    <property type="component" value="Unassembled WGS sequence"/>
</dbReference>
<dbReference type="Proteomes" id="UP000663877">
    <property type="component" value="Unassembled WGS sequence"/>
</dbReference>
<protein>
    <submittedName>
        <fullName evidence="2">Uncharacterized protein</fullName>
    </submittedName>
</protein>
<proteinExistence type="predicted"/>
<evidence type="ECO:0000313" key="2">
    <source>
        <dbReference type="EMBL" id="CAF1604674.1"/>
    </source>
</evidence>
<sequence>MSSPVDQPLVIIIPVNNYMAQRAFDMLKSRLVRRNEEQFRISTNTFHHSDVDRHIQLLLEQYADADDEVKAYITRLKFNNEGQQFAKAIVIGTKSRFSVSVIATSRRRRDATDEHKILIATMTKTVEMSSSSSTLFSPLFPLNLAIRLLFPWTVFGRLLGTEINNPLKDLLRQLNDEDNKKCLEALAFHLLGDKIRASLGNDVEVRFVEQ</sequence>
<organism evidence="2 3">
    <name type="scientific">Adineta steineri</name>
    <dbReference type="NCBI Taxonomy" id="433720"/>
    <lineage>
        <taxon>Eukaryota</taxon>
        <taxon>Metazoa</taxon>
        <taxon>Spiralia</taxon>
        <taxon>Gnathifera</taxon>
        <taxon>Rotifera</taxon>
        <taxon>Eurotatoria</taxon>
        <taxon>Bdelloidea</taxon>
        <taxon>Adinetida</taxon>
        <taxon>Adinetidae</taxon>
        <taxon>Adineta</taxon>
    </lineage>
</organism>
<dbReference type="EMBL" id="CAJNOM010001363">
    <property type="protein sequence ID" value="CAF1604674.1"/>
    <property type="molecule type" value="Genomic_DNA"/>
</dbReference>
<reference evidence="2" key="1">
    <citation type="submission" date="2021-02" db="EMBL/GenBank/DDBJ databases">
        <authorList>
            <person name="Nowell W R."/>
        </authorList>
    </citation>
    <scope>NUCLEOTIDE SEQUENCE</scope>
</reference>
<gene>
    <name evidence="1" type="ORF">BJG266_LOCUS36156</name>
    <name evidence="2" type="ORF">QVE165_LOCUS53158</name>
</gene>
<dbReference type="AlphaFoldDB" id="A0A816B612"/>
<dbReference type="OrthoDB" id="10032421at2759"/>
<accession>A0A816B612</accession>